<proteinExistence type="predicted"/>
<keyword evidence="2" id="KW-1185">Reference proteome</keyword>
<reference evidence="2" key="1">
    <citation type="submission" date="2014-12" db="EMBL/GenBank/DDBJ databases">
        <title>Genome Sequence of Valsa Canker Pathogens Uncovers a Specific Adaption of Colonization on Woody Bark.</title>
        <authorList>
            <person name="Yin Z."/>
            <person name="Liu H."/>
            <person name="Gao X."/>
            <person name="Li Z."/>
            <person name="Song N."/>
            <person name="Ke X."/>
            <person name="Dai Q."/>
            <person name="Wu Y."/>
            <person name="Sun Y."/>
            <person name="Xu J.-R."/>
            <person name="Kang Z.K."/>
            <person name="Wang L."/>
            <person name="Huang L."/>
        </authorList>
    </citation>
    <scope>NUCLEOTIDE SEQUENCE [LARGE SCALE GENOMIC DNA]</scope>
    <source>
        <strain evidence="2">SXYL134</strain>
    </source>
</reference>
<organism evidence="1 2">
    <name type="scientific">Cytospora mali</name>
    <name type="common">Apple Valsa canker fungus</name>
    <name type="synonym">Valsa mali</name>
    <dbReference type="NCBI Taxonomy" id="578113"/>
    <lineage>
        <taxon>Eukaryota</taxon>
        <taxon>Fungi</taxon>
        <taxon>Dikarya</taxon>
        <taxon>Ascomycota</taxon>
        <taxon>Pezizomycotina</taxon>
        <taxon>Sordariomycetes</taxon>
        <taxon>Sordariomycetidae</taxon>
        <taxon>Diaporthales</taxon>
        <taxon>Cytosporaceae</taxon>
        <taxon>Cytospora</taxon>
    </lineage>
</organism>
<evidence type="ECO:0000313" key="2">
    <source>
        <dbReference type="Proteomes" id="UP000078576"/>
    </source>
</evidence>
<dbReference type="AlphaFoldDB" id="A0A194UWU8"/>
<sequence>MKNVTGDSDCWAAAMGDSSSGLVVEASGYVTQPQIHDQMIIFASESKGSIAMAATTGTDLEASFDTTGNDILDMLDSPRIYEKGRSMGYTCIEGGCIVDPVGALRAEEWN</sequence>
<dbReference type="Proteomes" id="UP000078576">
    <property type="component" value="Unassembled WGS sequence"/>
</dbReference>
<evidence type="ECO:0000313" key="1">
    <source>
        <dbReference type="EMBL" id="KUI56170.1"/>
    </source>
</evidence>
<dbReference type="EMBL" id="KN714686">
    <property type="protein sequence ID" value="KUI56170.1"/>
    <property type="molecule type" value="Genomic_DNA"/>
</dbReference>
<accession>A0A194UWU8</accession>
<name>A0A194UWU8_CYTMA</name>
<gene>
    <name evidence="1" type="ORF">VP1G_03480</name>
</gene>
<protein>
    <submittedName>
        <fullName evidence="1">Uncharacterized protein</fullName>
    </submittedName>
</protein>